<evidence type="ECO:0000313" key="3">
    <source>
        <dbReference type="Proteomes" id="UP000030151"/>
    </source>
</evidence>
<evidence type="ECO:0000313" key="2">
    <source>
        <dbReference type="EMBL" id="EXV01699.1"/>
    </source>
</evidence>
<accession>A0A0A1UVC9</accession>
<feature type="region of interest" description="Disordered" evidence="1">
    <location>
        <begin position="121"/>
        <end position="146"/>
    </location>
</feature>
<reference evidence="2 3" key="1">
    <citation type="submission" date="2014-02" db="EMBL/GenBank/DDBJ databases">
        <title>The genome sequence of the entomopathogenic fungus Metarhizium robertsii ARSEF 2575.</title>
        <authorList>
            <person name="Giuliano Garisto Donzelli B."/>
            <person name="Roe B.A."/>
            <person name="Macmil S.L."/>
            <person name="Krasnoff S.B."/>
            <person name="Gibson D.M."/>
        </authorList>
    </citation>
    <scope>NUCLEOTIDE SEQUENCE [LARGE SCALE GENOMIC DNA]</scope>
    <source>
        <strain evidence="2 3">ARSEF 2575</strain>
    </source>
</reference>
<name>A0A0A1UVC9_9HYPO</name>
<gene>
    <name evidence="2" type="ORF">X797_005216</name>
</gene>
<dbReference type="EMBL" id="JELW01000007">
    <property type="protein sequence ID" value="EXV01699.1"/>
    <property type="molecule type" value="Genomic_DNA"/>
</dbReference>
<comment type="caution">
    <text evidence="2">The sequence shown here is derived from an EMBL/GenBank/DDBJ whole genome shotgun (WGS) entry which is preliminary data.</text>
</comment>
<sequence>MELVLRLALLAPFGPGIPSVEAVERLPFAVWPQPSRLLPRAKRISTHQTSLGQIKGSGNKKRRTSLQAIVSLSRLSYSLASCSILCERHASAALYLSSRCVGLTLTLVLARASRARTGVVRRGLSGDGNSGSYGSNMSMRSGTASE</sequence>
<organism evidence="2 3">
    <name type="scientific">Metarhizium robertsii</name>
    <dbReference type="NCBI Taxonomy" id="568076"/>
    <lineage>
        <taxon>Eukaryota</taxon>
        <taxon>Fungi</taxon>
        <taxon>Dikarya</taxon>
        <taxon>Ascomycota</taxon>
        <taxon>Pezizomycotina</taxon>
        <taxon>Sordariomycetes</taxon>
        <taxon>Hypocreomycetidae</taxon>
        <taxon>Hypocreales</taxon>
        <taxon>Clavicipitaceae</taxon>
        <taxon>Metarhizium</taxon>
    </lineage>
</organism>
<proteinExistence type="predicted"/>
<dbReference type="Proteomes" id="UP000030151">
    <property type="component" value="Unassembled WGS sequence"/>
</dbReference>
<dbReference type="AlphaFoldDB" id="A0A0A1UVC9"/>
<evidence type="ECO:0000256" key="1">
    <source>
        <dbReference type="SAM" id="MobiDB-lite"/>
    </source>
</evidence>
<dbReference type="HOGENOM" id="CLU_1777933_0_0_1"/>
<feature type="compositionally biased region" description="Low complexity" evidence="1">
    <location>
        <begin position="132"/>
        <end position="146"/>
    </location>
</feature>
<protein>
    <submittedName>
        <fullName evidence="2">Uncharacterized protein</fullName>
    </submittedName>
</protein>